<evidence type="ECO:0000313" key="1">
    <source>
        <dbReference type="Proteomes" id="UP000887565"/>
    </source>
</evidence>
<name>A0A915L264_ROMCU</name>
<dbReference type="WBParaSite" id="nRc.2.0.1.t44571-RA">
    <property type="protein sequence ID" value="nRc.2.0.1.t44571-RA"/>
    <property type="gene ID" value="nRc.2.0.1.g44571"/>
</dbReference>
<dbReference type="AlphaFoldDB" id="A0A915L264"/>
<accession>A0A915L264</accession>
<sequence>MNFNLNHPLDNCFVQEMNKISISNKLSSEQLFSGAGQIYAIPPKIVWRQLLSCEVKSEFFIPNRNVDDSVM</sequence>
<evidence type="ECO:0000313" key="2">
    <source>
        <dbReference type="WBParaSite" id="nRc.2.0.1.t44571-RA"/>
    </source>
</evidence>
<reference evidence="2" key="1">
    <citation type="submission" date="2022-11" db="UniProtKB">
        <authorList>
            <consortium name="WormBaseParasite"/>
        </authorList>
    </citation>
    <scope>IDENTIFICATION</scope>
</reference>
<protein>
    <submittedName>
        <fullName evidence="2">Uncharacterized protein</fullName>
    </submittedName>
</protein>
<proteinExistence type="predicted"/>
<dbReference type="Proteomes" id="UP000887565">
    <property type="component" value="Unplaced"/>
</dbReference>
<organism evidence="1 2">
    <name type="scientific">Romanomermis culicivorax</name>
    <name type="common">Nematode worm</name>
    <dbReference type="NCBI Taxonomy" id="13658"/>
    <lineage>
        <taxon>Eukaryota</taxon>
        <taxon>Metazoa</taxon>
        <taxon>Ecdysozoa</taxon>
        <taxon>Nematoda</taxon>
        <taxon>Enoplea</taxon>
        <taxon>Dorylaimia</taxon>
        <taxon>Mermithida</taxon>
        <taxon>Mermithoidea</taxon>
        <taxon>Mermithidae</taxon>
        <taxon>Romanomermis</taxon>
    </lineage>
</organism>
<keyword evidence="1" id="KW-1185">Reference proteome</keyword>